<evidence type="ECO:0000256" key="4">
    <source>
        <dbReference type="ARBA" id="ARBA00022692"/>
    </source>
</evidence>
<evidence type="ECO:0000256" key="8">
    <source>
        <dbReference type="SAM" id="Phobius"/>
    </source>
</evidence>
<evidence type="ECO:0000256" key="3">
    <source>
        <dbReference type="ARBA" id="ARBA00022475"/>
    </source>
</evidence>
<keyword evidence="6 8" id="KW-0472">Membrane</keyword>
<dbReference type="Pfam" id="PF04290">
    <property type="entry name" value="DctQ"/>
    <property type="match status" value="1"/>
</dbReference>
<dbReference type="EMBL" id="CP012159">
    <property type="protein sequence ID" value="AKT41413.1"/>
    <property type="molecule type" value="Genomic_DNA"/>
</dbReference>
<proteinExistence type="predicted"/>
<feature type="compositionally biased region" description="Low complexity" evidence="7">
    <location>
        <begin position="35"/>
        <end position="89"/>
    </location>
</feature>
<protein>
    <recommendedName>
        <fullName evidence="9">Tripartite ATP-independent periplasmic transporters DctQ component domain-containing protein</fullName>
    </recommendedName>
</protein>
<feature type="transmembrane region" description="Helical" evidence="8">
    <location>
        <begin position="204"/>
        <end position="222"/>
    </location>
</feature>
<feature type="compositionally biased region" description="Basic and acidic residues" evidence="7">
    <location>
        <begin position="456"/>
        <end position="465"/>
    </location>
</feature>
<keyword evidence="4 8" id="KW-0812">Transmembrane</keyword>
<evidence type="ECO:0000256" key="5">
    <source>
        <dbReference type="ARBA" id="ARBA00022989"/>
    </source>
</evidence>
<evidence type="ECO:0000313" key="10">
    <source>
        <dbReference type="EMBL" id="AKT41413.1"/>
    </source>
</evidence>
<feature type="transmembrane region" description="Helical" evidence="8">
    <location>
        <begin position="416"/>
        <end position="438"/>
    </location>
</feature>
<feature type="transmembrane region" description="Helical" evidence="8">
    <location>
        <begin position="287"/>
        <end position="309"/>
    </location>
</feature>
<keyword evidence="2" id="KW-0813">Transport</keyword>
<sequence>MAEQDPDRRERSDHVGSTPPPPSARHAEDERDAARTASTDASPPEASTTSPETSTATSEPPKAASESSTAASESSTAASEPPAAATPSASSPPPPATPAAGGTSASSPPPPPPRRTPPRGAAWAEPLARFERAWTRFETGLLTIVLLSLILALISWVFLTGLAAPPSSDDAAGVVFRAIVGASLLGTAAWTASRTLTLNARRGATIVAFIAGIAVAPLWRSFGTQYFDNVKAWLQEGSTLTLMGGLRGVGTRLTLWLALLGGSLATSAGKHIHVDLLFRALPVKLRVPAAVLNNLAAAAVCFAAVWGFFDHIAIESFGARADDPPAAKIERVTHHVGQHLFLARKQVALDLRSGPRVIAGNPYEWMTPTEWNGWLDGAGYAEHYPEPPLDNFKVPDDAPPHIPLVISPDGESTRGLLVHTLSLVFPFGLLMIGLRFLLRILLVLSGHISVDPDEAHREDLRRADQDGDPLDTGGHGERAEGRA</sequence>
<dbReference type="STRING" id="52.CMC5_056130"/>
<feature type="transmembrane region" description="Helical" evidence="8">
    <location>
        <begin position="139"/>
        <end position="159"/>
    </location>
</feature>
<evidence type="ECO:0000256" key="2">
    <source>
        <dbReference type="ARBA" id="ARBA00022448"/>
    </source>
</evidence>
<dbReference type="GO" id="GO:0005886">
    <property type="term" value="C:plasma membrane"/>
    <property type="evidence" value="ECO:0007669"/>
    <property type="project" value="UniProtKB-SubCell"/>
</dbReference>
<gene>
    <name evidence="10" type="ORF">CMC5_056130</name>
</gene>
<dbReference type="Proteomes" id="UP000067626">
    <property type="component" value="Chromosome"/>
</dbReference>
<organism evidence="10 11">
    <name type="scientific">Chondromyces crocatus</name>
    <dbReference type="NCBI Taxonomy" id="52"/>
    <lineage>
        <taxon>Bacteria</taxon>
        <taxon>Pseudomonadati</taxon>
        <taxon>Myxococcota</taxon>
        <taxon>Polyangia</taxon>
        <taxon>Polyangiales</taxon>
        <taxon>Polyangiaceae</taxon>
        <taxon>Chondromyces</taxon>
    </lineage>
</organism>
<evidence type="ECO:0000259" key="9">
    <source>
        <dbReference type="Pfam" id="PF04290"/>
    </source>
</evidence>
<evidence type="ECO:0000256" key="6">
    <source>
        <dbReference type="ARBA" id="ARBA00023136"/>
    </source>
</evidence>
<comment type="subcellular location">
    <subcellularLocation>
        <location evidence="1">Cell membrane</location>
        <topology evidence="1">Multi-pass membrane protein</topology>
    </subcellularLocation>
</comment>
<keyword evidence="3" id="KW-1003">Cell membrane</keyword>
<dbReference type="OrthoDB" id="5496526at2"/>
<dbReference type="KEGG" id="ccro:CMC5_056130"/>
<feature type="compositionally biased region" description="Basic and acidic residues" evidence="7">
    <location>
        <begin position="1"/>
        <end position="14"/>
    </location>
</feature>
<feature type="transmembrane region" description="Helical" evidence="8">
    <location>
        <begin position="171"/>
        <end position="192"/>
    </location>
</feature>
<feature type="transmembrane region" description="Helical" evidence="8">
    <location>
        <begin position="242"/>
        <end position="266"/>
    </location>
</feature>
<name>A0A0K1ELC1_CHOCO</name>
<feature type="domain" description="Tripartite ATP-independent periplasmic transporters DctQ component" evidence="9">
    <location>
        <begin position="253"/>
        <end position="309"/>
    </location>
</feature>
<dbReference type="InterPro" id="IPR055348">
    <property type="entry name" value="DctQ"/>
</dbReference>
<reference evidence="10 11" key="1">
    <citation type="submission" date="2015-07" db="EMBL/GenBank/DDBJ databases">
        <title>Genome analysis of myxobacterium Chondromyces crocatus Cm c5 reveals a high potential for natural compound synthesis and the genetic basis for the loss of fruiting body formation.</title>
        <authorList>
            <person name="Zaburannyi N."/>
            <person name="Bunk B."/>
            <person name="Maier J."/>
            <person name="Overmann J."/>
            <person name="Mueller R."/>
        </authorList>
    </citation>
    <scope>NUCLEOTIDE SEQUENCE [LARGE SCALE GENOMIC DNA]</scope>
    <source>
        <strain evidence="10 11">Cm c5</strain>
    </source>
</reference>
<keyword evidence="5 8" id="KW-1133">Transmembrane helix</keyword>
<evidence type="ECO:0000256" key="1">
    <source>
        <dbReference type="ARBA" id="ARBA00004651"/>
    </source>
</evidence>
<dbReference type="AlphaFoldDB" id="A0A0K1ELC1"/>
<feature type="compositionally biased region" description="Basic and acidic residues" evidence="7">
    <location>
        <begin position="474"/>
        <end position="483"/>
    </location>
</feature>
<feature type="region of interest" description="Disordered" evidence="7">
    <location>
        <begin position="456"/>
        <end position="483"/>
    </location>
</feature>
<evidence type="ECO:0000313" key="11">
    <source>
        <dbReference type="Proteomes" id="UP000067626"/>
    </source>
</evidence>
<evidence type="ECO:0000256" key="7">
    <source>
        <dbReference type="SAM" id="MobiDB-lite"/>
    </source>
</evidence>
<dbReference type="RefSeq" id="WP_050433207.1">
    <property type="nucleotide sequence ID" value="NZ_CP012159.1"/>
</dbReference>
<accession>A0A0K1ELC1</accession>
<feature type="region of interest" description="Disordered" evidence="7">
    <location>
        <begin position="1"/>
        <end position="120"/>
    </location>
</feature>
<feature type="compositionally biased region" description="Basic and acidic residues" evidence="7">
    <location>
        <begin position="25"/>
        <end position="34"/>
    </location>
</feature>
<keyword evidence="11" id="KW-1185">Reference proteome</keyword>